<keyword evidence="6 7" id="KW-0472">Membrane</keyword>
<keyword evidence="4" id="KW-0813">Transport</keyword>
<dbReference type="GO" id="GO:0006890">
    <property type="term" value="P:retrograde vesicle-mediated transport, Golgi to endoplasmic reticulum"/>
    <property type="evidence" value="ECO:0000318"/>
    <property type="project" value="GO_Central"/>
</dbReference>
<dbReference type="OrthoDB" id="1719357at2759"/>
<protein>
    <submittedName>
        <fullName evidence="9">25.3 kDa vesicle transporter-like protein, putative</fullName>
    </submittedName>
</protein>
<dbReference type="InterPro" id="IPR011012">
    <property type="entry name" value="Longin-like_dom_sf"/>
</dbReference>
<feature type="transmembrane region" description="Helical" evidence="7">
    <location>
        <begin position="195"/>
        <end position="215"/>
    </location>
</feature>
<evidence type="ECO:0000256" key="6">
    <source>
        <dbReference type="ARBA" id="ARBA00023136"/>
    </source>
</evidence>
<dbReference type="EnsemblPlants" id="KEH43719">
    <property type="protein sequence ID" value="KEH43719"/>
    <property type="gene ID" value="MTR_1g100663"/>
</dbReference>
<evidence type="ECO:0000256" key="5">
    <source>
        <dbReference type="ARBA" id="ARBA00023054"/>
    </source>
</evidence>
<dbReference type="Pfam" id="PF13774">
    <property type="entry name" value="Longin"/>
    <property type="match status" value="1"/>
</dbReference>
<dbReference type="PANTHER" id="PTHR45837">
    <property type="entry name" value="VESICLE-TRAFFICKING PROTEIN SEC22B"/>
    <property type="match status" value="1"/>
</dbReference>
<accession>A0A072VNW8</accession>
<name>A0A072VNW8_MEDTR</name>
<dbReference type="GO" id="GO:0006888">
    <property type="term" value="P:endoplasmic reticulum to Golgi vesicle-mediated transport"/>
    <property type="evidence" value="ECO:0000318"/>
    <property type="project" value="GO_Central"/>
</dbReference>
<evidence type="ECO:0000256" key="4">
    <source>
        <dbReference type="ARBA" id="ARBA00022927"/>
    </source>
</evidence>
<organism evidence="9 11">
    <name type="scientific">Medicago truncatula</name>
    <name type="common">Barrel medic</name>
    <name type="synonym">Medicago tribuloides</name>
    <dbReference type="NCBI Taxonomy" id="3880"/>
    <lineage>
        <taxon>Eukaryota</taxon>
        <taxon>Viridiplantae</taxon>
        <taxon>Streptophyta</taxon>
        <taxon>Embryophyta</taxon>
        <taxon>Tracheophyta</taxon>
        <taxon>Spermatophyta</taxon>
        <taxon>Magnoliopsida</taxon>
        <taxon>eudicotyledons</taxon>
        <taxon>Gunneridae</taxon>
        <taxon>Pentapetalae</taxon>
        <taxon>rosids</taxon>
        <taxon>fabids</taxon>
        <taxon>Fabales</taxon>
        <taxon>Fabaceae</taxon>
        <taxon>Papilionoideae</taxon>
        <taxon>50 kb inversion clade</taxon>
        <taxon>NPAAA clade</taxon>
        <taxon>Hologalegina</taxon>
        <taxon>IRL clade</taxon>
        <taxon>Trifolieae</taxon>
        <taxon>Medicago</taxon>
    </lineage>
</organism>
<dbReference type="PROSITE" id="PS50859">
    <property type="entry name" value="LONGIN"/>
    <property type="match status" value="1"/>
</dbReference>
<dbReference type="GO" id="GO:0005484">
    <property type="term" value="F:SNAP receptor activity"/>
    <property type="evidence" value="ECO:0000318"/>
    <property type="project" value="GO_Central"/>
</dbReference>
<dbReference type="Gene3D" id="3.30.450.50">
    <property type="entry name" value="Longin domain"/>
    <property type="match status" value="1"/>
</dbReference>
<comment type="subcellular location">
    <subcellularLocation>
        <location evidence="1">Endoplasmic reticulum membrane</location>
        <topology evidence="1">Single-pass type IV membrane protein</topology>
    </subcellularLocation>
    <subcellularLocation>
        <location evidence="2">Golgi apparatus membrane</location>
    </subcellularLocation>
</comment>
<dbReference type="GO" id="GO:0005789">
    <property type="term" value="C:endoplasmic reticulum membrane"/>
    <property type="evidence" value="ECO:0000318"/>
    <property type="project" value="GO_Central"/>
</dbReference>
<feature type="domain" description="Longin" evidence="8">
    <location>
        <begin position="6"/>
        <end position="121"/>
    </location>
</feature>
<reference evidence="9 11" key="1">
    <citation type="journal article" date="2011" name="Nature">
        <title>The Medicago genome provides insight into the evolution of rhizobial symbioses.</title>
        <authorList>
            <person name="Young N.D."/>
            <person name="Debelle F."/>
            <person name="Oldroyd G.E."/>
            <person name="Geurts R."/>
            <person name="Cannon S.B."/>
            <person name="Udvardi M.K."/>
            <person name="Benedito V.A."/>
            <person name="Mayer K.F."/>
            <person name="Gouzy J."/>
            <person name="Schoof H."/>
            <person name="Van de Peer Y."/>
            <person name="Proost S."/>
            <person name="Cook D.R."/>
            <person name="Meyers B.C."/>
            <person name="Spannagl M."/>
            <person name="Cheung F."/>
            <person name="De Mita S."/>
            <person name="Krishnakumar V."/>
            <person name="Gundlach H."/>
            <person name="Zhou S."/>
            <person name="Mudge J."/>
            <person name="Bharti A.K."/>
            <person name="Murray J.D."/>
            <person name="Naoumkina M.A."/>
            <person name="Rosen B."/>
            <person name="Silverstein K.A."/>
            <person name="Tang H."/>
            <person name="Rombauts S."/>
            <person name="Zhao P.X."/>
            <person name="Zhou P."/>
            <person name="Barbe V."/>
            <person name="Bardou P."/>
            <person name="Bechner M."/>
            <person name="Bellec A."/>
            <person name="Berger A."/>
            <person name="Berges H."/>
            <person name="Bidwell S."/>
            <person name="Bisseling T."/>
            <person name="Choisne N."/>
            <person name="Couloux A."/>
            <person name="Denny R."/>
            <person name="Deshpande S."/>
            <person name="Dai X."/>
            <person name="Doyle J.J."/>
            <person name="Dudez A.M."/>
            <person name="Farmer A.D."/>
            <person name="Fouteau S."/>
            <person name="Franken C."/>
            <person name="Gibelin C."/>
            <person name="Gish J."/>
            <person name="Goldstein S."/>
            <person name="Gonzalez A.J."/>
            <person name="Green P.J."/>
            <person name="Hallab A."/>
            <person name="Hartog M."/>
            <person name="Hua A."/>
            <person name="Humphray S.J."/>
            <person name="Jeong D.H."/>
            <person name="Jing Y."/>
            <person name="Jocker A."/>
            <person name="Kenton S.M."/>
            <person name="Kim D.J."/>
            <person name="Klee K."/>
            <person name="Lai H."/>
            <person name="Lang C."/>
            <person name="Lin S."/>
            <person name="Macmil S.L."/>
            <person name="Magdelenat G."/>
            <person name="Matthews L."/>
            <person name="McCorrison J."/>
            <person name="Monaghan E.L."/>
            <person name="Mun J.H."/>
            <person name="Najar F.Z."/>
            <person name="Nicholson C."/>
            <person name="Noirot C."/>
            <person name="O'Bleness M."/>
            <person name="Paule C.R."/>
            <person name="Poulain J."/>
            <person name="Prion F."/>
            <person name="Qin B."/>
            <person name="Qu C."/>
            <person name="Retzel E.F."/>
            <person name="Riddle C."/>
            <person name="Sallet E."/>
            <person name="Samain S."/>
            <person name="Samson N."/>
            <person name="Sanders I."/>
            <person name="Saurat O."/>
            <person name="Scarpelli C."/>
            <person name="Schiex T."/>
            <person name="Segurens B."/>
            <person name="Severin A.J."/>
            <person name="Sherrier D.J."/>
            <person name="Shi R."/>
            <person name="Sims S."/>
            <person name="Singer S.R."/>
            <person name="Sinharoy S."/>
            <person name="Sterck L."/>
            <person name="Viollet A."/>
            <person name="Wang B.B."/>
            <person name="Wang K."/>
            <person name="Wang M."/>
            <person name="Wang X."/>
            <person name="Warfsmann J."/>
            <person name="Weissenbach J."/>
            <person name="White D.D."/>
            <person name="White J.D."/>
            <person name="Wiley G.B."/>
            <person name="Wincker P."/>
            <person name="Xing Y."/>
            <person name="Yang L."/>
            <person name="Yao Z."/>
            <person name="Ying F."/>
            <person name="Zhai J."/>
            <person name="Zhou L."/>
            <person name="Zuber A."/>
            <person name="Denarie J."/>
            <person name="Dixon R.A."/>
            <person name="May G.D."/>
            <person name="Schwartz D.C."/>
            <person name="Rogers J."/>
            <person name="Quetier F."/>
            <person name="Town C.D."/>
            <person name="Roe B.A."/>
        </authorList>
    </citation>
    <scope>NUCLEOTIDE SEQUENCE [LARGE SCALE GENOMIC DNA]</scope>
    <source>
        <strain evidence="9">A17</strain>
        <strain evidence="10 11">cv. Jemalong A17</strain>
    </source>
</reference>
<evidence type="ECO:0000256" key="7">
    <source>
        <dbReference type="SAM" id="Phobius"/>
    </source>
</evidence>
<keyword evidence="7" id="KW-0812">Transmembrane</keyword>
<evidence type="ECO:0000313" key="11">
    <source>
        <dbReference type="Proteomes" id="UP000002051"/>
    </source>
</evidence>
<keyword evidence="7" id="KW-1133">Transmembrane helix</keyword>
<keyword evidence="5" id="KW-0175">Coiled coil</keyword>
<reference evidence="9 11" key="2">
    <citation type="journal article" date="2014" name="BMC Genomics">
        <title>An improved genome release (version Mt4.0) for the model legume Medicago truncatula.</title>
        <authorList>
            <person name="Tang H."/>
            <person name="Krishnakumar V."/>
            <person name="Bidwell S."/>
            <person name="Rosen B."/>
            <person name="Chan A."/>
            <person name="Zhou S."/>
            <person name="Gentzbittel L."/>
            <person name="Childs K.L."/>
            <person name="Yandell M."/>
            <person name="Gundlach H."/>
            <person name="Mayer K.F."/>
            <person name="Schwartz D.C."/>
            <person name="Town C.D."/>
        </authorList>
    </citation>
    <scope>GENOME REANNOTATION</scope>
    <source>
        <strain evidence="9">A17</strain>
        <strain evidence="10 11">cv. Jemalong A17</strain>
    </source>
</reference>
<gene>
    <name evidence="10" type="primary">25485078</name>
    <name evidence="9" type="ordered locus">MTR_1g100663</name>
</gene>
<evidence type="ECO:0000313" key="10">
    <source>
        <dbReference type="EnsemblPlants" id="KEH43719"/>
    </source>
</evidence>
<evidence type="ECO:0000256" key="1">
    <source>
        <dbReference type="ARBA" id="ARBA00004163"/>
    </source>
</evidence>
<evidence type="ECO:0000259" key="8">
    <source>
        <dbReference type="PROSITE" id="PS50859"/>
    </source>
</evidence>
<proteinExistence type="inferred from homology"/>
<dbReference type="GO" id="GO:0048280">
    <property type="term" value="P:vesicle fusion with Golgi apparatus"/>
    <property type="evidence" value="ECO:0000318"/>
    <property type="project" value="GO_Central"/>
</dbReference>
<sequence>MVKLTIVGRANDGLPLAQGLRYVNEENGYLSRYRQQAEFILQEISKGALTPSMMTILIDHCCFNFLVENGVVYIVLCESTYPRKLAFNYLQDIQKEFEKFDKTLIGKITRPYSFVKFDGIIANFSRQYIDTRTQANLSKLNINKKQELNIITEEISIILERRRISETMRMLPVSPQNSASSIWCSPSLEVIAMKWTPILIMVITSIALLGAGLVLTDDYIISG</sequence>
<dbReference type="InterPro" id="IPR010908">
    <property type="entry name" value="Longin_dom"/>
</dbReference>
<evidence type="ECO:0000313" key="9">
    <source>
        <dbReference type="EMBL" id="KEH43719.1"/>
    </source>
</evidence>
<dbReference type="SMART" id="SM01270">
    <property type="entry name" value="Longin"/>
    <property type="match status" value="1"/>
</dbReference>
<dbReference type="EMBL" id="CM001217">
    <property type="protein sequence ID" value="KEH43719.1"/>
    <property type="molecule type" value="Genomic_DNA"/>
</dbReference>
<keyword evidence="11" id="KW-1185">Reference proteome</keyword>
<dbReference type="CDD" id="cd14824">
    <property type="entry name" value="Longin"/>
    <property type="match status" value="1"/>
</dbReference>
<dbReference type="AlphaFoldDB" id="A0A072VNW8"/>
<dbReference type="GO" id="GO:0012507">
    <property type="term" value="C:ER to Golgi transport vesicle membrane"/>
    <property type="evidence" value="ECO:0000318"/>
    <property type="project" value="GO_Central"/>
</dbReference>
<dbReference type="STRING" id="3880.A0A072VNW8"/>
<evidence type="ECO:0000256" key="2">
    <source>
        <dbReference type="ARBA" id="ARBA00004394"/>
    </source>
</evidence>
<dbReference type="InterPro" id="IPR044565">
    <property type="entry name" value="Sec22"/>
</dbReference>
<dbReference type="HOGENOM" id="CLU_054453_1_0_1"/>
<evidence type="ECO:0000256" key="3">
    <source>
        <dbReference type="ARBA" id="ARBA00008025"/>
    </source>
</evidence>
<dbReference type="GO" id="GO:0000139">
    <property type="term" value="C:Golgi membrane"/>
    <property type="evidence" value="ECO:0000318"/>
    <property type="project" value="GO_Central"/>
</dbReference>
<reference evidence="10" key="3">
    <citation type="submission" date="2015-04" db="UniProtKB">
        <authorList>
            <consortium name="EnsemblPlants"/>
        </authorList>
    </citation>
    <scope>IDENTIFICATION</scope>
    <source>
        <strain evidence="10">cv. Jemalong A17</strain>
    </source>
</reference>
<dbReference type="SUPFAM" id="SSF64356">
    <property type="entry name" value="SNARE-like"/>
    <property type="match status" value="1"/>
</dbReference>
<comment type="similarity">
    <text evidence="3">Belongs to the synaptobrevin family.</text>
</comment>
<dbReference type="GO" id="GO:0031201">
    <property type="term" value="C:SNARE complex"/>
    <property type="evidence" value="ECO:0000318"/>
    <property type="project" value="GO_Central"/>
</dbReference>
<dbReference type="GO" id="GO:0015031">
    <property type="term" value="P:protein transport"/>
    <property type="evidence" value="ECO:0007669"/>
    <property type="project" value="UniProtKB-KW"/>
</dbReference>
<keyword evidence="4" id="KW-0653">Protein transport</keyword>
<dbReference type="KEGG" id="mtr:25485078"/>
<dbReference type="Proteomes" id="UP000002051">
    <property type="component" value="Unassembled WGS sequence"/>
</dbReference>